<dbReference type="EMBL" id="CP018866">
    <property type="protein sequence ID" value="AST93079.1"/>
    <property type="molecule type" value="Genomic_DNA"/>
</dbReference>
<dbReference type="Gene3D" id="1.10.220.90">
    <property type="entry name" value="Mistic"/>
    <property type="match status" value="1"/>
</dbReference>
<keyword evidence="2" id="KW-1185">Reference proteome</keyword>
<dbReference type="InterPro" id="IPR021078">
    <property type="entry name" value="Membrane-integrating_Mistic"/>
</dbReference>
<evidence type="ECO:0000313" key="1">
    <source>
        <dbReference type="EMBL" id="AST93079.1"/>
    </source>
</evidence>
<evidence type="ECO:0000313" key="2">
    <source>
        <dbReference type="Proteomes" id="UP000215224"/>
    </source>
</evidence>
<name>A0A223KUB7_9BACI</name>
<proteinExistence type="predicted"/>
<gene>
    <name evidence="1" type="ORF">BC6307_18350</name>
</gene>
<dbReference type="RefSeq" id="WP_066420827.1">
    <property type="nucleotide sequence ID" value="NZ_CP018866.1"/>
</dbReference>
<dbReference type="Proteomes" id="UP000215224">
    <property type="component" value="Chromosome"/>
</dbReference>
<sequence>MKLNDIEKTTLSNAIDQMNESLDKFIELYNEAEEDKEIITFDEEVVKLIQTGMDTYGEEAITKKINTIVKEVLSLITEQE</sequence>
<reference evidence="1 2" key="1">
    <citation type="submission" date="2016-12" db="EMBL/GenBank/DDBJ databases">
        <title>The whole genome sequencing and assembly of Bacillus cohnii DSM 6307T strain.</title>
        <authorList>
            <person name="Lee Y.-J."/>
            <person name="Yi H."/>
            <person name="Bahn Y.-S."/>
            <person name="Kim J.F."/>
            <person name="Lee D.-W."/>
        </authorList>
    </citation>
    <scope>NUCLEOTIDE SEQUENCE [LARGE SCALE GENOMIC DNA]</scope>
    <source>
        <strain evidence="1 2">DSM 6307</strain>
    </source>
</reference>
<dbReference type="KEGG" id="bcoh:BC6307_18350"/>
<dbReference type="AlphaFoldDB" id="A0A223KUB7"/>
<dbReference type="STRING" id="1314751.GCA_001591425_04496"/>
<protein>
    <submittedName>
        <fullName evidence="1">Atypical membrane-integrating protein (Mistic protein)</fullName>
    </submittedName>
</protein>
<accession>A0A223KUB7</accession>
<dbReference type="Pfam" id="PF11458">
    <property type="entry name" value="Mistic"/>
    <property type="match status" value="1"/>
</dbReference>
<dbReference type="InterPro" id="IPR038193">
    <property type="entry name" value="Mistic_sf"/>
</dbReference>
<organism evidence="1 2">
    <name type="scientific">Sutcliffiella cohnii</name>
    <dbReference type="NCBI Taxonomy" id="33932"/>
    <lineage>
        <taxon>Bacteria</taxon>
        <taxon>Bacillati</taxon>
        <taxon>Bacillota</taxon>
        <taxon>Bacilli</taxon>
        <taxon>Bacillales</taxon>
        <taxon>Bacillaceae</taxon>
        <taxon>Sutcliffiella</taxon>
    </lineage>
</organism>